<gene>
    <name evidence="1" type="ORF">SAMN05192545_3264</name>
</gene>
<dbReference type="EMBL" id="LT629754">
    <property type="protein sequence ID" value="SDT28632.1"/>
    <property type="molecule type" value="Genomic_DNA"/>
</dbReference>
<dbReference type="Gene3D" id="3.30.530.20">
    <property type="match status" value="1"/>
</dbReference>
<dbReference type="RefSeq" id="WP_058104457.1">
    <property type="nucleotide sequence ID" value="NZ_CAJQES010000024.1"/>
</dbReference>
<dbReference type="SUPFAM" id="SSF55961">
    <property type="entry name" value="Bet v1-like"/>
    <property type="match status" value="1"/>
</dbReference>
<accession>A0ABY0UWF3</accession>
<evidence type="ECO:0000313" key="1">
    <source>
        <dbReference type="EMBL" id="SDT28632.1"/>
    </source>
</evidence>
<keyword evidence="2" id="KW-1185">Reference proteome</keyword>
<evidence type="ECO:0000313" key="2">
    <source>
        <dbReference type="Proteomes" id="UP000199574"/>
    </source>
</evidence>
<dbReference type="GeneID" id="90592007"/>
<name>A0ABY0UWF3_9FLAO</name>
<proteinExistence type="predicted"/>
<reference evidence="1 2" key="1">
    <citation type="submission" date="2016-10" db="EMBL/GenBank/DDBJ databases">
        <authorList>
            <person name="Varghese N."/>
            <person name="Submissions S."/>
        </authorList>
    </citation>
    <scope>NUCLEOTIDE SEQUENCE [LARGE SCALE GENOMIC DNA]</scope>
    <source>
        <strain evidence="1 2">MAR_2009_60</strain>
    </source>
</reference>
<dbReference type="InterPro" id="IPR023393">
    <property type="entry name" value="START-like_dom_sf"/>
</dbReference>
<organism evidence="1 2">
    <name type="scientific">Maribacter dokdonensis</name>
    <dbReference type="NCBI Taxonomy" id="320912"/>
    <lineage>
        <taxon>Bacteria</taxon>
        <taxon>Pseudomonadati</taxon>
        <taxon>Bacteroidota</taxon>
        <taxon>Flavobacteriia</taxon>
        <taxon>Flavobacteriales</taxon>
        <taxon>Flavobacteriaceae</taxon>
        <taxon>Maribacter</taxon>
    </lineage>
</organism>
<dbReference type="Proteomes" id="UP000199574">
    <property type="component" value="Chromosome I"/>
</dbReference>
<sequence>MANSKLISFELSHFYPNIELQKFWEFFVDHRWYSQSDIMAGEVVVVKEGKDHPQGLGAVRKILIGNINLTEDIVGFDPPNYFSYAVHEGGMPVNRYRGEFFYESKNGGMLWKYKGSFEPKYFGTGWFFKWFLKSRMKSQLPVWEKGYNAYHNVNSQP</sequence>
<protein>
    <recommendedName>
        <fullName evidence="3">Polyketide cyclase / dehydrase and lipid transport</fullName>
    </recommendedName>
</protein>
<evidence type="ECO:0008006" key="3">
    <source>
        <dbReference type="Google" id="ProtNLM"/>
    </source>
</evidence>